<evidence type="ECO:0000313" key="1">
    <source>
        <dbReference type="EMBL" id="MBD1260223.1"/>
    </source>
</evidence>
<reference evidence="1 2" key="1">
    <citation type="submission" date="2020-07" db="EMBL/GenBank/DDBJ databases">
        <title>The draft genome sequence of Maribacter polysiphoniae KCTC 22021.</title>
        <authorList>
            <person name="Mu L."/>
        </authorList>
    </citation>
    <scope>NUCLEOTIDE SEQUENCE [LARGE SCALE GENOMIC DNA]</scope>
    <source>
        <strain evidence="1 2">KCTC 22021</strain>
    </source>
</reference>
<evidence type="ECO:0000313" key="2">
    <source>
        <dbReference type="Proteomes" id="UP000651837"/>
    </source>
</evidence>
<sequence>MANITKFSKTMSGTMTWGRWGKQLGKDGMTRLIKHCLEVGITTFDHADIHRGYTTEAEFGNAFSKSGIPRVAIQPIPKCGIQLISGNRTTGYCKSIQLIHGTNKQVPRSRGLIHFVGNRPWASFT</sequence>
<dbReference type="InterPro" id="IPR036812">
    <property type="entry name" value="NAD(P)_OxRdtase_dom_sf"/>
</dbReference>
<proteinExistence type="predicted"/>
<protein>
    <submittedName>
        <fullName evidence="1">Aldo/keto reductase</fullName>
    </submittedName>
</protein>
<dbReference type="SUPFAM" id="SSF51430">
    <property type="entry name" value="NAD(P)-linked oxidoreductase"/>
    <property type="match status" value="1"/>
</dbReference>
<keyword evidence="2" id="KW-1185">Reference proteome</keyword>
<accession>A0ABR7VW85</accession>
<gene>
    <name evidence="1" type="ORF">HZY62_06475</name>
</gene>
<dbReference type="Proteomes" id="UP000651837">
    <property type="component" value="Unassembled WGS sequence"/>
</dbReference>
<dbReference type="EMBL" id="JACWLN010000002">
    <property type="protein sequence ID" value="MBD1260223.1"/>
    <property type="molecule type" value="Genomic_DNA"/>
</dbReference>
<dbReference type="Gene3D" id="3.20.20.100">
    <property type="entry name" value="NADP-dependent oxidoreductase domain"/>
    <property type="match status" value="1"/>
</dbReference>
<comment type="caution">
    <text evidence="1">The sequence shown here is derived from an EMBL/GenBank/DDBJ whole genome shotgun (WGS) entry which is preliminary data.</text>
</comment>
<name>A0ABR7VW85_9FLAO</name>
<organism evidence="1 2">
    <name type="scientific">Maribacter polysiphoniae</name>
    <dbReference type="NCBI Taxonomy" id="429344"/>
    <lineage>
        <taxon>Bacteria</taxon>
        <taxon>Pseudomonadati</taxon>
        <taxon>Bacteroidota</taxon>
        <taxon>Flavobacteriia</taxon>
        <taxon>Flavobacteriales</taxon>
        <taxon>Flavobacteriaceae</taxon>
        <taxon>Maribacter</taxon>
    </lineage>
</organism>